<sequence length="278" mass="30542">MSVSTLYTEVPLPDRFALAAEAGFSAVESWWPEDVDLDTYVDAVRDANLRLAVLGLYGGALAEGDWGVLSDLERAHEFREVAPKGLEVAETLGCYRLHVLVGNEQPGQLRPDQLRLAVENVRWVADLAAAQGATILIQPLNRRDAGPALIQHVDTAIAFIREVARENVGLQFDAYHVEGAEGYLPARVQRAGGLIRHVQIADYPGAQYPGSGRIDFPALFTALTRLGYNGYVGLEYMTVRGTTADLTWLPERLRSGSFTAADIQRILPRTSRDVARTR</sequence>
<dbReference type="PANTHER" id="PTHR43489:SF6">
    <property type="entry name" value="HYDROXYPYRUVATE ISOMERASE-RELATED"/>
    <property type="match status" value="1"/>
</dbReference>
<dbReference type="InterPro" id="IPR036237">
    <property type="entry name" value="Xyl_isomerase-like_sf"/>
</dbReference>
<dbReference type="Proteomes" id="UP001284601">
    <property type="component" value="Unassembled WGS sequence"/>
</dbReference>
<dbReference type="InterPro" id="IPR026040">
    <property type="entry name" value="HyI-like"/>
</dbReference>
<feature type="domain" description="Xylose isomerase-like TIM barrel" evidence="3">
    <location>
        <begin position="16"/>
        <end position="249"/>
    </location>
</feature>
<dbReference type="Gene3D" id="3.20.20.150">
    <property type="entry name" value="Divalent-metal-dependent TIM barrel enzymes"/>
    <property type="match status" value="1"/>
</dbReference>
<keyword evidence="1 2" id="KW-0413">Isomerase</keyword>
<name>A0ABU4HID8_9ACTN</name>
<protein>
    <submittedName>
        <fullName evidence="4">TIM barrel protein</fullName>
    </submittedName>
</protein>
<dbReference type="InterPro" id="IPR013022">
    <property type="entry name" value="Xyl_isomerase-like_TIM-brl"/>
</dbReference>
<dbReference type="SUPFAM" id="SSF51658">
    <property type="entry name" value="Xylose isomerase-like"/>
    <property type="match status" value="1"/>
</dbReference>
<comment type="similarity">
    <text evidence="2">Belongs to the hyi family.</text>
</comment>
<reference evidence="4 5" key="2">
    <citation type="submission" date="2023-10" db="EMBL/GenBank/DDBJ databases">
        <authorList>
            <person name="Han X.F."/>
        </authorList>
    </citation>
    <scope>NUCLEOTIDE SEQUENCE [LARGE SCALE GENOMIC DNA]</scope>
    <source>
        <strain evidence="4 5">KCTC 39840</strain>
    </source>
</reference>
<dbReference type="EMBL" id="JAWSTH010000002">
    <property type="protein sequence ID" value="MDW5593071.1"/>
    <property type="molecule type" value="Genomic_DNA"/>
</dbReference>
<dbReference type="PIRSF" id="PIRSF006241">
    <property type="entry name" value="HyI"/>
    <property type="match status" value="1"/>
</dbReference>
<evidence type="ECO:0000256" key="1">
    <source>
        <dbReference type="ARBA" id="ARBA00023235"/>
    </source>
</evidence>
<proteinExistence type="inferred from homology"/>
<evidence type="ECO:0000313" key="5">
    <source>
        <dbReference type="Proteomes" id="UP001284601"/>
    </source>
</evidence>
<dbReference type="RefSeq" id="WP_318595334.1">
    <property type="nucleotide sequence ID" value="NZ_JAWSTH010000002.1"/>
</dbReference>
<gene>
    <name evidence="4" type="ORF">R7226_01890</name>
</gene>
<dbReference type="PANTHER" id="PTHR43489">
    <property type="entry name" value="ISOMERASE"/>
    <property type="match status" value="1"/>
</dbReference>
<dbReference type="Pfam" id="PF01261">
    <property type="entry name" value="AP_endonuc_2"/>
    <property type="match status" value="1"/>
</dbReference>
<evidence type="ECO:0000256" key="2">
    <source>
        <dbReference type="PIRNR" id="PIRNR006241"/>
    </source>
</evidence>
<reference evidence="5" key="1">
    <citation type="submission" date="2023-07" db="EMBL/GenBank/DDBJ databases">
        <title>Conexibacter stalactiti sp. nov., isolated from stalactites in a lava cave and emended description of the genus Conexibacter.</title>
        <authorList>
            <person name="Lee S.D."/>
        </authorList>
    </citation>
    <scope>NUCLEOTIDE SEQUENCE [LARGE SCALE GENOMIC DNA]</scope>
    <source>
        <strain evidence="5">KCTC 39840</strain>
    </source>
</reference>
<dbReference type="InterPro" id="IPR050417">
    <property type="entry name" value="Sugar_Epim/Isomerase"/>
</dbReference>
<organism evidence="4 5">
    <name type="scientific">Conexibacter stalactiti</name>
    <dbReference type="NCBI Taxonomy" id="1940611"/>
    <lineage>
        <taxon>Bacteria</taxon>
        <taxon>Bacillati</taxon>
        <taxon>Actinomycetota</taxon>
        <taxon>Thermoleophilia</taxon>
        <taxon>Solirubrobacterales</taxon>
        <taxon>Conexibacteraceae</taxon>
        <taxon>Conexibacter</taxon>
    </lineage>
</organism>
<accession>A0ABU4HID8</accession>
<keyword evidence="5" id="KW-1185">Reference proteome</keyword>
<evidence type="ECO:0000259" key="3">
    <source>
        <dbReference type="Pfam" id="PF01261"/>
    </source>
</evidence>
<evidence type="ECO:0000313" key="4">
    <source>
        <dbReference type="EMBL" id="MDW5593071.1"/>
    </source>
</evidence>
<comment type="caution">
    <text evidence="4">The sequence shown here is derived from an EMBL/GenBank/DDBJ whole genome shotgun (WGS) entry which is preliminary data.</text>
</comment>